<dbReference type="AlphaFoldDB" id="A0A1H2MUW7"/>
<evidence type="ECO:0000313" key="1">
    <source>
        <dbReference type="EMBL" id="TDB67218.1"/>
    </source>
</evidence>
<reference evidence="2" key="1">
    <citation type="journal article" date="2019" name="bioRxiv">
        <title>Bacterially produced spermidine induces plant systemic susceptibility to pathogens.</title>
        <authorList>
            <person name="Melnyk R.A."/>
            <person name="Beskrovnaya P.A."/>
            <person name="Liu Z."/>
            <person name="Song Y."/>
            <person name="Haney C.H."/>
        </authorList>
    </citation>
    <scope>NUCLEOTIDE SEQUENCE [LARGE SCALE GENOMIC DNA]</scope>
    <source>
        <strain evidence="2">Dha-51</strain>
    </source>
</reference>
<protein>
    <submittedName>
        <fullName evidence="1">Uncharacterized protein</fullName>
    </submittedName>
</protein>
<dbReference type="RefSeq" id="WP_093218123.1">
    <property type="nucleotide sequence ID" value="NZ_LT629803.1"/>
</dbReference>
<proteinExistence type="predicted"/>
<gene>
    <name evidence="1" type="ORF">EIY72_03990</name>
</gene>
<sequence>MSKHDIAVGMIDSRFEALNAGNSTATLHAETSMAIEMAHSLGAICMDEHRTYNLRLNRIYEAQSEGRAQALGRAS</sequence>
<dbReference type="EMBL" id="RRZK01000005">
    <property type="protein sequence ID" value="TDB67218.1"/>
    <property type="molecule type" value="Genomic_DNA"/>
</dbReference>
<keyword evidence="2" id="KW-1185">Reference proteome</keyword>
<dbReference type="STRING" id="95300.SAMN05216558_1275"/>
<dbReference type="Proteomes" id="UP000295254">
    <property type="component" value="Unassembled WGS sequence"/>
</dbReference>
<evidence type="ECO:0000313" key="2">
    <source>
        <dbReference type="Proteomes" id="UP000295254"/>
    </source>
</evidence>
<dbReference type="OrthoDB" id="6908571at2"/>
<comment type="caution">
    <text evidence="1">The sequence shown here is derived from an EMBL/GenBank/DDBJ whole genome shotgun (WGS) entry which is preliminary data.</text>
</comment>
<name>A0A1H2MUW7_PSEVA</name>
<organism evidence="1 2">
    <name type="scientific">Pseudomonas vancouverensis</name>
    <dbReference type="NCBI Taxonomy" id="95300"/>
    <lineage>
        <taxon>Bacteria</taxon>
        <taxon>Pseudomonadati</taxon>
        <taxon>Pseudomonadota</taxon>
        <taxon>Gammaproteobacteria</taxon>
        <taxon>Pseudomonadales</taxon>
        <taxon>Pseudomonadaceae</taxon>
        <taxon>Pseudomonas</taxon>
    </lineage>
</organism>
<accession>A0A1H2MUW7</accession>